<reference evidence="2 3" key="1">
    <citation type="journal article" date="2016" name="Nat. Commun.">
        <title>Extremotolerant tardigrade genome and improved radiotolerance of human cultured cells by tardigrade-unique protein.</title>
        <authorList>
            <person name="Hashimoto T."/>
            <person name="Horikawa D.D."/>
            <person name="Saito Y."/>
            <person name="Kuwahara H."/>
            <person name="Kozuka-Hata H."/>
            <person name="Shin-I T."/>
            <person name="Minakuchi Y."/>
            <person name="Ohishi K."/>
            <person name="Motoyama A."/>
            <person name="Aizu T."/>
            <person name="Enomoto A."/>
            <person name="Kondo K."/>
            <person name="Tanaka S."/>
            <person name="Hara Y."/>
            <person name="Koshikawa S."/>
            <person name="Sagara H."/>
            <person name="Miura T."/>
            <person name="Yokobori S."/>
            <person name="Miyagawa K."/>
            <person name="Suzuki Y."/>
            <person name="Kubo T."/>
            <person name="Oyama M."/>
            <person name="Kohara Y."/>
            <person name="Fujiyama A."/>
            <person name="Arakawa K."/>
            <person name="Katayama T."/>
            <person name="Toyoda A."/>
            <person name="Kunieda T."/>
        </authorList>
    </citation>
    <scope>NUCLEOTIDE SEQUENCE [LARGE SCALE GENOMIC DNA]</scope>
    <source>
        <strain evidence="2 3">YOKOZUNA-1</strain>
    </source>
</reference>
<comment type="caution">
    <text evidence="2">The sequence shown here is derived from an EMBL/GenBank/DDBJ whole genome shotgun (WGS) entry which is preliminary data.</text>
</comment>
<evidence type="ECO:0000256" key="1">
    <source>
        <dbReference type="SAM" id="SignalP"/>
    </source>
</evidence>
<evidence type="ECO:0000313" key="3">
    <source>
        <dbReference type="Proteomes" id="UP000186922"/>
    </source>
</evidence>
<keyword evidence="1" id="KW-0732">Signal</keyword>
<accession>A0A1D1VNV1</accession>
<dbReference type="AlphaFoldDB" id="A0A1D1VNV1"/>
<feature type="chain" id="PRO_5008898650" evidence="1">
    <location>
        <begin position="23"/>
        <end position="149"/>
    </location>
</feature>
<evidence type="ECO:0000313" key="2">
    <source>
        <dbReference type="EMBL" id="GAV03255.1"/>
    </source>
</evidence>
<feature type="signal peptide" evidence="1">
    <location>
        <begin position="1"/>
        <end position="22"/>
    </location>
</feature>
<sequence>MAWERWITSAILIGCLACYAAAEVRPNPNARAVHDPRVQVSANIRNNIKAPTEVAELVTAENVPYPSYRSSYGGGGYGGGYSPAPPAYYYPMPSYYPPPPPSYGYGYPGSSSYGSYMPAYSYDYYYPPAYPSYGSSYGGSYGGYAPPCK</sequence>
<keyword evidence="3" id="KW-1185">Reference proteome</keyword>
<organism evidence="2 3">
    <name type="scientific">Ramazzottius varieornatus</name>
    <name type="common">Water bear</name>
    <name type="synonym">Tardigrade</name>
    <dbReference type="NCBI Taxonomy" id="947166"/>
    <lineage>
        <taxon>Eukaryota</taxon>
        <taxon>Metazoa</taxon>
        <taxon>Ecdysozoa</taxon>
        <taxon>Tardigrada</taxon>
        <taxon>Eutardigrada</taxon>
        <taxon>Parachela</taxon>
        <taxon>Hypsibioidea</taxon>
        <taxon>Ramazzottiidae</taxon>
        <taxon>Ramazzottius</taxon>
    </lineage>
</organism>
<name>A0A1D1VNV1_RAMVA</name>
<proteinExistence type="predicted"/>
<dbReference type="EMBL" id="BDGG01000009">
    <property type="protein sequence ID" value="GAV03255.1"/>
    <property type="molecule type" value="Genomic_DNA"/>
</dbReference>
<protein>
    <submittedName>
        <fullName evidence="2">Uncharacterized protein</fullName>
    </submittedName>
</protein>
<dbReference type="Proteomes" id="UP000186922">
    <property type="component" value="Unassembled WGS sequence"/>
</dbReference>
<gene>
    <name evidence="2" type="primary">RvY_13705</name>
    <name evidence="2" type="synonym">RvY_13705.2</name>
    <name evidence="2" type="ORF">RvY_13705-2</name>
</gene>